<evidence type="ECO:0000256" key="2">
    <source>
        <dbReference type="ARBA" id="ARBA00022658"/>
    </source>
</evidence>
<comment type="similarity">
    <text evidence="1">Belongs to the synembryn family.</text>
</comment>
<keyword evidence="2" id="KW-0344">Guanine-nucleotide releasing factor</keyword>
<evidence type="ECO:0000313" key="4">
    <source>
        <dbReference type="EMBL" id="GMI22492.1"/>
    </source>
</evidence>
<keyword evidence="3" id="KW-0143">Chaperone</keyword>
<evidence type="ECO:0000256" key="1">
    <source>
        <dbReference type="ARBA" id="ARBA00009049"/>
    </source>
</evidence>
<comment type="caution">
    <text evidence="4">The sequence shown here is derived from an EMBL/GenBank/DDBJ whole genome shotgun (WGS) entry which is preliminary data.</text>
</comment>
<protein>
    <submittedName>
        <fullName evidence="4">Uncharacterized protein</fullName>
    </submittedName>
</protein>
<dbReference type="Gene3D" id="1.25.10.10">
    <property type="entry name" value="Leucine-rich Repeat Variant"/>
    <property type="match status" value="1"/>
</dbReference>
<dbReference type="PANTHER" id="PTHR12425">
    <property type="entry name" value="SYNEMBRYN"/>
    <property type="match status" value="1"/>
</dbReference>
<dbReference type="Proteomes" id="UP001165060">
    <property type="component" value="Unassembled WGS sequence"/>
</dbReference>
<accession>A0ABQ6MA73</accession>
<dbReference type="SUPFAM" id="SSF48371">
    <property type="entry name" value="ARM repeat"/>
    <property type="match status" value="1"/>
</dbReference>
<proteinExistence type="inferred from homology"/>
<dbReference type="InterPro" id="IPR019318">
    <property type="entry name" value="Gua_nucleotide_exch_fac_Ric8"/>
</dbReference>
<reference evidence="4 5" key="1">
    <citation type="journal article" date="2023" name="Commun. Biol.">
        <title>Genome analysis of Parmales, the sister group of diatoms, reveals the evolutionary specialization of diatoms from phago-mixotrophs to photoautotrophs.</title>
        <authorList>
            <person name="Ban H."/>
            <person name="Sato S."/>
            <person name="Yoshikawa S."/>
            <person name="Yamada K."/>
            <person name="Nakamura Y."/>
            <person name="Ichinomiya M."/>
            <person name="Sato N."/>
            <person name="Blanc-Mathieu R."/>
            <person name="Endo H."/>
            <person name="Kuwata A."/>
            <person name="Ogata H."/>
        </authorList>
    </citation>
    <scope>NUCLEOTIDE SEQUENCE [LARGE SCALE GENOMIC DNA]</scope>
</reference>
<evidence type="ECO:0000256" key="3">
    <source>
        <dbReference type="ARBA" id="ARBA00023186"/>
    </source>
</evidence>
<sequence length="419" mass="43882">MPSPSLSDVLAYSPSASPPPHPPAALSAAAFELLPSAPAPELPALLTSVKMLLRLPPPSCADFRTPAGVDLLASFSSPSHPPPTQAAALAALTNCLVSAKDASTLLKLHFIQSGGLESLLLLLQSPAPPSLLLGIVKLLHLFCGTVPAVAPVLVEGHGLLHHLVGTLSFCIGSPKLSDPPVSLLAAEILQALFSVAHAHPRYLTDRSDQSRFSQLTQLGLLLVRLVHVPPSTPALHSLHLHAINLLMSMPPAFSGFLVLNGCVPPLASHLFLSATAAVVEKSLGGAEAVRLVPVLTVCKAVCDAHPAGRGQLKELVFPGARDEELRAAGEDPSRSVDRNRIAPLDAPELSFRWVLIRLMMSVDTAVKRSASEFLWALLGGDANEFVARAGFGSAVHFLGIKGLVDVPKESTTRAGAGRK</sequence>
<organism evidence="4 5">
    <name type="scientific">Tetraparma gracilis</name>
    <dbReference type="NCBI Taxonomy" id="2962635"/>
    <lineage>
        <taxon>Eukaryota</taxon>
        <taxon>Sar</taxon>
        <taxon>Stramenopiles</taxon>
        <taxon>Ochrophyta</taxon>
        <taxon>Bolidophyceae</taxon>
        <taxon>Parmales</taxon>
        <taxon>Triparmaceae</taxon>
        <taxon>Tetraparma</taxon>
    </lineage>
</organism>
<dbReference type="EMBL" id="BRYB01000090">
    <property type="protein sequence ID" value="GMI22492.1"/>
    <property type="molecule type" value="Genomic_DNA"/>
</dbReference>
<name>A0ABQ6MA73_9STRA</name>
<evidence type="ECO:0000313" key="5">
    <source>
        <dbReference type="Proteomes" id="UP001165060"/>
    </source>
</evidence>
<gene>
    <name evidence="4" type="ORF">TeGR_g11378</name>
</gene>
<dbReference type="InterPro" id="IPR016024">
    <property type="entry name" value="ARM-type_fold"/>
</dbReference>
<dbReference type="Pfam" id="PF10165">
    <property type="entry name" value="Ric8"/>
    <property type="match status" value="1"/>
</dbReference>
<dbReference type="PANTHER" id="PTHR12425:SF5">
    <property type="entry name" value="SYNEMBRYN"/>
    <property type="match status" value="1"/>
</dbReference>
<dbReference type="InterPro" id="IPR011989">
    <property type="entry name" value="ARM-like"/>
</dbReference>
<keyword evidence="5" id="KW-1185">Reference proteome</keyword>